<keyword evidence="4" id="KW-0472">Membrane</keyword>
<evidence type="ECO:0000256" key="5">
    <source>
        <dbReference type="ARBA" id="ARBA00023170"/>
    </source>
</evidence>
<accession>A0A382CZE3</accession>
<evidence type="ECO:0000259" key="7">
    <source>
        <dbReference type="Pfam" id="PF01094"/>
    </source>
</evidence>
<comment type="subcellular location">
    <subcellularLocation>
        <location evidence="1">Membrane</location>
        <topology evidence="1">Multi-pass membrane protein</topology>
    </subcellularLocation>
</comment>
<feature type="domain" description="Receptor ligand binding region" evidence="7">
    <location>
        <begin position="65"/>
        <end position="372"/>
    </location>
</feature>
<dbReference type="PRINTS" id="PR00248">
    <property type="entry name" value="GPCRMGR"/>
</dbReference>
<dbReference type="InterPro" id="IPR051010">
    <property type="entry name" value="BCAA_transport"/>
</dbReference>
<keyword evidence="5" id="KW-0675">Receptor</keyword>
<feature type="non-terminal residue" evidence="8">
    <location>
        <position position="1"/>
    </location>
</feature>
<dbReference type="SUPFAM" id="SSF53822">
    <property type="entry name" value="Periplasmic binding protein-like I"/>
    <property type="match status" value="1"/>
</dbReference>
<dbReference type="InterPro" id="IPR000337">
    <property type="entry name" value="GPCR_3"/>
</dbReference>
<dbReference type="EMBL" id="UINC01036765">
    <property type="protein sequence ID" value="SVB31229.1"/>
    <property type="molecule type" value="Genomic_DNA"/>
</dbReference>
<dbReference type="GO" id="GO:0016020">
    <property type="term" value="C:membrane"/>
    <property type="evidence" value="ECO:0007669"/>
    <property type="project" value="UniProtKB-SubCell"/>
</dbReference>
<keyword evidence="6" id="KW-0325">Glycoprotein</keyword>
<sequence length="400" mass="40463">YDSNATENDGSCIFVPGCMDPTAENYDPNATVNDGSCIPVTVVKIGFLNPLTGPLEPDAPGFTWAANEAITDLNAASSTHTYELVEVDSACDGTPAAAGAQTLIDSGVVAVAGAACSGASMGANAVLSAAGIPMISYASTNPGLSDATAYPLFYRIVPSDAIQGPAGADMMADGGVTNGSLAILHMTNDYGSGLADSVKAAWEADGNALCGAGMIGYEDTTTNFDSLAQSVADNADCTAVYLSSYITDAAGIIEALNDKGYTGQIYAGDGPAGIGLYEKLTDNSMAENMTVSAPRAGSTYGTFEARYDADNATIGSIKTYVLTTYDAVTIIGQAAAMSGAINDNIKTTGTGFEGSSGLLTFLDNGDVGGAGYDFCTYGGADESYTCGKYWTAIGGVQTAS</sequence>
<gene>
    <name evidence="8" type="ORF">METZ01_LOCUS184083</name>
</gene>
<dbReference type="PANTHER" id="PTHR30483">
    <property type="entry name" value="LEUCINE-SPECIFIC-BINDING PROTEIN"/>
    <property type="match status" value="1"/>
</dbReference>
<dbReference type="InterPro" id="IPR001828">
    <property type="entry name" value="ANF_lig-bd_rcpt"/>
</dbReference>
<evidence type="ECO:0000256" key="1">
    <source>
        <dbReference type="ARBA" id="ARBA00004141"/>
    </source>
</evidence>
<proteinExistence type="predicted"/>
<dbReference type="InterPro" id="IPR028082">
    <property type="entry name" value="Peripla_BP_I"/>
</dbReference>
<evidence type="ECO:0000256" key="3">
    <source>
        <dbReference type="ARBA" id="ARBA00022989"/>
    </source>
</evidence>
<dbReference type="GO" id="GO:0004930">
    <property type="term" value="F:G protein-coupled receptor activity"/>
    <property type="evidence" value="ECO:0007669"/>
    <property type="project" value="InterPro"/>
</dbReference>
<reference evidence="8" key="1">
    <citation type="submission" date="2018-05" db="EMBL/GenBank/DDBJ databases">
        <authorList>
            <person name="Lanie J.A."/>
            <person name="Ng W.-L."/>
            <person name="Kazmierczak K.M."/>
            <person name="Andrzejewski T.M."/>
            <person name="Davidsen T.M."/>
            <person name="Wayne K.J."/>
            <person name="Tettelin H."/>
            <person name="Glass J.I."/>
            <person name="Rusch D."/>
            <person name="Podicherti R."/>
            <person name="Tsui H.-C.T."/>
            <person name="Winkler M.E."/>
        </authorList>
    </citation>
    <scope>NUCLEOTIDE SEQUENCE</scope>
</reference>
<evidence type="ECO:0000256" key="4">
    <source>
        <dbReference type="ARBA" id="ARBA00023136"/>
    </source>
</evidence>
<evidence type="ECO:0000313" key="8">
    <source>
        <dbReference type="EMBL" id="SVB31229.1"/>
    </source>
</evidence>
<dbReference type="Gene3D" id="3.40.50.2300">
    <property type="match status" value="2"/>
</dbReference>
<evidence type="ECO:0000256" key="2">
    <source>
        <dbReference type="ARBA" id="ARBA00022692"/>
    </source>
</evidence>
<organism evidence="8">
    <name type="scientific">marine metagenome</name>
    <dbReference type="NCBI Taxonomy" id="408172"/>
    <lineage>
        <taxon>unclassified sequences</taxon>
        <taxon>metagenomes</taxon>
        <taxon>ecological metagenomes</taxon>
    </lineage>
</organism>
<dbReference type="Pfam" id="PF01094">
    <property type="entry name" value="ANF_receptor"/>
    <property type="match status" value="1"/>
</dbReference>
<protein>
    <recommendedName>
        <fullName evidence="7">Receptor ligand binding region domain-containing protein</fullName>
    </recommendedName>
</protein>
<dbReference type="AlphaFoldDB" id="A0A382CZE3"/>
<keyword evidence="3" id="KW-1133">Transmembrane helix</keyword>
<dbReference type="PANTHER" id="PTHR30483:SF6">
    <property type="entry name" value="PERIPLASMIC BINDING PROTEIN OF ABC TRANSPORTER FOR NATURAL AMINO ACIDS"/>
    <property type="match status" value="1"/>
</dbReference>
<keyword evidence="2" id="KW-0812">Transmembrane</keyword>
<name>A0A382CZE3_9ZZZZ</name>
<evidence type="ECO:0000256" key="6">
    <source>
        <dbReference type="ARBA" id="ARBA00023180"/>
    </source>
</evidence>